<feature type="compositionally biased region" description="Low complexity" evidence="6">
    <location>
        <begin position="504"/>
        <end position="515"/>
    </location>
</feature>
<evidence type="ECO:0000256" key="5">
    <source>
        <dbReference type="ARBA" id="ARBA00023242"/>
    </source>
</evidence>
<dbReference type="GO" id="GO:0003910">
    <property type="term" value="F:DNA ligase (ATP) activity"/>
    <property type="evidence" value="ECO:0007669"/>
    <property type="project" value="InterPro"/>
</dbReference>
<keyword evidence="4" id="KW-0067">ATP-binding</keyword>
<dbReference type="Gene3D" id="3.30.470.30">
    <property type="entry name" value="DNA ligase/mRNA capping enzyme"/>
    <property type="match status" value="1"/>
</dbReference>
<dbReference type="GO" id="GO:0003677">
    <property type="term" value="F:DNA binding"/>
    <property type="evidence" value="ECO:0007669"/>
    <property type="project" value="InterPro"/>
</dbReference>
<sequence length="1852" mass="206811">MSRGSNPGSFSAIPPSWLQSEELFEIGFPLSQPGTPPKGNSGIGQLAEREDDYSQPTEAAADPLLPSTHSSQPTQSQYALFCDLDGTLVDFDAGRAKYSINSGNNSNQMWDAIAGVPSFFSNLDFLPDGRALWDYIRPFSPNILTGVPQGGWTAKQKQAWCRTHLDMMAENSHPWVDLSVDKDDPRQGQAQNGNVIITCWSRFKHELSGPGRILIDDRSDLRADWERAGGIFIHHVNAALTITHLKALNISTPSASASTLAATSTSTSTSISSTSAAAAAAMNGTMAMDRAVARVKAGEKPLKLSSDEARAIMDDKYRVKESDFKKANQLKFSDLIERLESVELNRTHIPSKDELLSYILPAELWNHLKPGGSAFPYLRLLMPQIDNGRPGHYGMKEAQIADMWGAAMGLDPESEDQQRLRCYKDPTKSGAFAKGDLANAIRDELKKRHSEAWSSISVGTVNDILDELCYINRNLEFPTSSRTHTSLGLDVSSYDAARQSRNTQAGSSSSSAGKQKIPKNPYVKEPRKPSRKERRIKWCRDLSEKHGLSPVEQKWLVRVIMGKLELGCNYESILRNLHPHMINMYSSVQNLSIVCAQLADERYMLGRRIREKAIALLENERLVSGAFTAMSWQQTDTVEVGTAFSPMLSDKTNFQNLLEAVQKRVHNNPNILKTSAGATATEYKAKIQSLPLPLKHPPFIGEVKLDGERMLFHVNRGDITCHTRRNNWYSARYCPVLGPHIRKAIGDRDIKVIFDGEVLSWDNAKGEVIPFGLNRQVAKIRADYLKSVGGLDERDSDFTKQLKSGNLKNNVDVGGPSTGGQWKKNGNMDRRTEGGDVTDKTPGAGMFLWLTYIIFDIVYIGGPGAKDLLREIGLRDTELFLNAQTSDEEYGGSIMHLDLSVRKQILYHLVTPDPTHVEIAYGVVITCDGRTEKAEDFFKNGGHKGYVERRNLSRLSDEEEDEKIEKKRARAIDKFYTATVENHGEEGLLVKELLSPYLLGTASTRSKAFWRKIKPDYGTENAASDIDVIVLGAYFADGQTRRGMITSYMVGLADDEKDFNGEQKYLTLVKVSGAKFEEYRAAQRYTGYRQNKETKVYDLGKWHPSGSDRTKIPDFISKRSFQRSVVGDEKGWVSSSKNEWPDLWIRPEDSFILTIKAAEVVSSVEQSAGFTLRFPRIVKMRVDIEDHVGDEKPTHLCETLSNLKQIYAERKNAEKAKVSSREDCRFLTSTENKKVKATLRRQLKPTVQRSVKEISKSSAVASNQDIKVRSKIFEGETFCVLSGNYRLDPKSVDAEQARAGGYFDKMQKVKDKQHVERFLIQHGGTCVLETQFAGREDTRMIGGESYDPKIASILDALERATSKLEANKVAVVGSKLSKKKRETLEDLVNVKVLRWTWCFAAVGALWWKQGEGKEGQELELPEPRSFEYLVLSEYEREKIKEKEDAFGIRVGEEFDILRLKRAFENMAKQGGVSSVAGGSGGRAERWQEDERLFDDEKWVLGGAQGELWPFKRDSGVEGAGRIYLFSSYNKSESVHSRVPAGALLARAMGAVLQERLQDNTTHVLMDELLHYDSLKWNAVKHDKSLLEAYKGTDWWAALSDLDENLTLVTVPWLSERWTGAEGVEGVEGAVGVGVEEKHKGVDDMTIDAIAGTADVKVKQEEGAGSSKEDRKPLGLIMCGFPGSGKSTFAAKLVAKLDKTKEKKFKFIIIRQDDLKTLEKCKIVAQRAVEKNLNVLIDRTNIDVANRKLWRDFFHANSYETLTVFVNTPVAVCEERCRVRTDHKTIGPGDEGRVIISGMQKTYKEPDVEEEGGDESALIFVDGARVPREEYGVEEIGKILGKLGGRGGNNVMM</sequence>
<keyword evidence="3" id="KW-0547">Nucleotide-binding</keyword>
<dbReference type="InterPro" id="IPR016059">
    <property type="entry name" value="DNA_ligase_ATP-dep_CS"/>
</dbReference>
<dbReference type="SUPFAM" id="SSF56091">
    <property type="entry name" value="DNA ligase/mRNA capping enzyme, catalytic domain"/>
    <property type="match status" value="1"/>
</dbReference>
<dbReference type="PROSITE" id="PS50160">
    <property type="entry name" value="DNA_LIGASE_A3"/>
    <property type="match status" value="1"/>
</dbReference>
<dbReference type="GO" id="GO:0005524">
    <property type="term" value="F:ATP binding"/>
    <property type="evidence" value="ECO:0007669"/>
    <property type="project" value="UniProtKB-KW"/>
</dbReference>
<dbReference type="Proteomes" id="UP001165085">
    <property type="component" value="Unassembled WGS sequence"/>
</dbReference>
<protein>
    <recommendedName>
        <fullName evidence="7">ATP-dependent DNA ligase family profile domain-containing protein</fullName>
    </recommendedName>
</protein>
<dbReference type="InterPro" id="IPR012310">
    <property type="entry name" value="DNA_ligase_ATP-dep_cent"/>
</dbReference>
<dbReference type="GO" id="GO:0006297">
    <property type="term" value="P:nucleotide-excision repair, DNA gap filling"/>
    <property type="evidence" value="ECO:0007669"/>
    <property type="project" value="TreeGrafter"/>
</dbReference>
<dbReference type="InterPro" id="IPR027417">
    <property type="entry name" value="P-loop_NTPase"/>
</dbReference>
<feature type="region of interest" description="Disordered" evidence="6">
    <location>
        <begin position="809"/>
        <end position="837"/>
    </location>
</feature>
<organism evidence="8 9">
    <name type="scientific">Triparma strigata</name>
    <dbReference type="NCBI Taxonomy" id="1606541"/>
    <lineage>
        <taxon>Eukaryota</taxon>
        <taxon>Sar</taxon>
        <taxon>Stramenopiles</taxon>
        <taxon>Ochrophyta</taxon>
        <taxon>Bolidophyceae</taxon>
        <taxon>Parmales</taxon>
        <taxon>Triparmaceae</taxon>
        <taxon>Triparma</taxon>
    </lineage>
</organism>
<evidence type="ECO:0000256" key="1">
    <source>
        <dbReference type="ARBA" id="ARBA00007572"/>
    </source>
</evidence>
<proteinExistence type="inferred from homology"/>
<dbReference type="SUPFAM" id="SSF50249">
    <property type="entry name" value="Nucleic acid-binding proteins"/>
    <property type="match status" value="1"/>
</dbReference>
<dbReference type="GO" id="GO:0006310">
    <property type="term" value="P:DNA recombination"/>
    <property type="evidence" value="ECO:0007669"/>
    <property type="project" value="InterPro"/>
</dbReference>
<dbReference type="GO" id="GO:0032807">
    <property type="term" value="C:DNA ligase IV complex"/>
    <property type="evidence" value="ECO:0007669"/>
    <property type="project" value="TreeGrafter"/>
</dbReference>
<keyword evidence="9" id="KW-1185">Reference proteome</keyword>
<accession>A0A9W7B8K8</accession>
<feature type="compositionally biased region" description="Basic and acidic residues" evidence="6">
    <location>
        <begin position="826"/>
        <end position="837"/>
    </location>
</feature>
<evidence type="ECO:0000256" key="2">
    <source>
        <dbReference type="ARBA" id="ARBA00022598"/>
    </source>
</evidence>
<dbReference type="Gene3D" id="3.40.50.300">
    <property type="entry name" value="P-loop containing nucleotide triphosphate hydrolases"/>
    <property type="match status" value="1"/>
</dbReference>
<feature type="region of interest" description="Disordered" evidence="6">
    <location>
        <begin position="495"/>
        <end position="536"/>
    </location>
</feature>
<comment type="caution">
    <text evidence="8">The sequence shown here is derived from an EMBL/GenBank/DDBJ whole genome shotgun (WGS) entry which is preliminary data.</text>
</comment>
<evidence type="ECO:0000256" key="6">
    <source>
        <dbReference type="SAM" id="MobiDB-lite"/>
    </source>
</evidence>
<feature type="domain" description="ATP-dependent DNA ligase family profile" evidence="7">
    <location>
        <begin position="982"/>
        <end position="1054"/>
    </location>
</feature>
<evidence type="ECO:0000313" key="8">
    <source>
        <dbReference type="EMBL" id="GMH83107.1"/>
    </source>
</evidence>
<gene>
    <name evidence="8" type="ORF">TrST_g8028</name>
</gene>
<dbReference type="Gene3D" id="1.10.3260.10">
    <property type="entry name" value="DNA ligase, ATP-dependent, N-terminal domain"/>
    <property type="match status" value="1"/>
</dbReference>
<dbReference type="SUPFAM" id="SSF52540">
    <property type="entry name" value="P-loop containing nucleoside triphosphate hydrolases"/>
    <property type="match status" value="1"/>
</dbReference>
<dbReference type="OrthoDB" id="2274644at2759"/>
<keyword evidence="5" id="KW-0539">Nucleus</keyword>
<evidence type="ECO:0000313" key="9">
    <source>
        <dbReference type="Proteomes" id="UP001165085"/>
    </source>
</evidence>
<dbReference type="EMBL" id="BRXY01000278">
    <property type="protein sequence ID" value="GMH83107.1"/>
    <property type="molecule type" value="Genomic_DNA"/>
</dbReference>
<evidence type="ECO:0000259" key="7">
    <source>
        <dbReference type="PROSITE" id="PS50160"/>
    </source>
</evidence>
<dbReference type="PANTHER" id="PTHR45997">
    <property type="entry name" value="DNA LIGASE 4"/>
    <property type="match status" value="1"/>
</dbReference>
<dbReference type="Gene3D" id="2.40.50.140">
    <property type="entry name" value="Nucleic acid-binding proteins"/>
    <property type="match status" value="1"/>
</dbReference>
<dbReference type="Pfam" id="PF04675">
    <property type="entry name" value="DNA_ligase_A_N"/>
    <property type="match status" value="1"/>
</dbReference>
<dbReference type="GO" id="GO:0006303">
    <property type="term" value="P:double-strand break repair via nonhomologous end joining"/>
    <property type="evidence" value="ECO:0007669"/>
    <property type="project" value="TreeGrafter"/>
</dbReference>
<dbReference type="InterPro" id="IPR029710">
    <property type="entry name" value="LIG4"/>
</dbReference>
<keyword evidence="2" id="KW-0436">Ligase</keyword>
<evidence type="ECO:0000256" key="4">
    <source>
        <dbReference type="ARBA" id="ARBA00022840"/>
    </source>
</evidence>
<dbReference type="InterPro" id="IPR012340">
    <property type="entry name" value="NA-bd_OB-fold"/>
</dbReference>
<feature type="region of interest" description="Disordered" evidence="6">
    <location>
        <begin position="24"/>
        <end position="72"/>
    </location>
</feature>
<dbReference type="PROSITE" id="PS00697">
    <property type="entry name" value="DNA_LIGASE_A1"/>
    <property type="match status" value="1"/>
</dbReference>
<dbReference type="InterPro" id="IPR036599">
    <property type="entry name" value="DNA_ligase_N_sf"/>
</dbReference>
<evidence type="ECO:0000256" key="3">
    <source>
        <dbReference type="ARBA" id="ARBA00022741"/>
    </source>
</evidence>
<reference evidence="9" key="1">
    <citation type="journal article" date="2023" name="Commun. Biol.">
        <title>Genome analysis of Parmales, the sister group of diatoms, reveals the evolutionary specialization of diatoms from phago-mixotrophs to photoautotrophs.</title>
        <authorList>
            <person name="Ban H."/>
            <person name="Sato S."/>
            <person name="Yoshikawa S."/>
            <person name="Yamada K."/>
            <person name="Nakamura Y."/>
            <person name="Ichinomiya M."/>
            <person name="Sato N."/>
            <person name="Blanc-Mathieu R."/>
            <person name="Endo H."/>
            <person name="Kuwata A."/>
            <person name="Ogata H."/>
        </authorList>
    </citation>
    <scope>NUCLEOTIDE SEQUENCE [LARGE SCALE GENOMIC DNA]</scope>
    <source>
        <strain evidence="9">NIES 3701</strain>
    </source>
</reference>
<dbReference type="InterPro" id="IPR012308">
    <property type="entry name" value="DNA_ligase_ATP-dep_N"/>
</dbReference>
<dbReference type="PANTHER" id="PTHR45997:SF1">
    <property type="entry name" value="DNA LIGASE 4"/>
    <property type="match status" value="1"/>
</dbReference>
<dbReference type="Pfam" id="PF01068">
    <property type="entry name" value="DNA_ligase_A_M"/>
    <property type="match status" value="1"/>
</dbReference>
<name>A0A9W7B8K8_9STRA</name>
<comment type="similarity">
    <text evidence="1">Belongs to the ATP-dependent DNA ligase family.</text>
</comment>
<dbReference type="Pfam" id="PF13671">
    <property type="entry name" value="AAA_33"/>
    <property type="match status" value="1"/>
</dbReference>